<gene>
    <name evidence="2" type="ORF">JK351_19770</name>
    <name evidence="5" type="ORF">JK352_19750</name>
    <name evidence="4" type="ORF">JK353_19755</name>
    <name evidence="3" type="ORF">JK354_19750</name>
</gene>
<dbReference type="Proteomes" id="UP000679371">
    <property type="component" value="Unassembled WGS sequence"/>
</dbReference>
<protein>
    <submittedName>
        <fullName evidence="3">Uncharacterized protein</fullName>
    </submittedName>
</protein>
<dbReference type="EMBL" id="JAERQW010000066">
    <property type="protein sequence ID" value="MBS8130241.1"/>
    <property type="molecule type" value="Genomic_DNA"/>
</dbReference>
<feature type="region of interest" description="Disordered" evidence="1">
    <location>
        <begin position="1"/>
        <end position="27"/>
    </location>
</feature>
<evidence type="ECO:0000313" key="2">
    <source>
        <dbReference type="EMBL" id="MBS8121365.1"/>
    </source>
</evidence>
<comment type="caution">
    <text evidence="3">The sequence shown here is derived from an EMBL/GenBank/DDBJ whole genome shotgun (WGS) entry which is preliminary data.</text>
</comment>
<dbReference type="AlphaFoldDB" id="A0A8T5CGT2"/>
<dbReference type="GeneID" id="31787430"/>
<reference evidence="3" key="1">
    <citation type="journal article" date="2021" name="Nat. Microbiol.">
        <title>Cell division in the archaeon Haloferax volcanii relies on two FtsZ proteins with distinct functions in division ring assembly and constriction.</title>
        <authorList>
            <person name="Liao Y."/>
            <person name="Ithurbide S."/>
            <person name="Evenhuis C."/>
            <person name="Loewe J."/>
            <person name="Duggin I.G."/>
        </authorList>
    </citation>
    <scope>NUCLEOTIDE SEQUENCE</scope>
    <source>
        <strain evidence="2">H98</strain>
        <strain evidence="5">ID112 - delta_ftsZ1_delta_ftsZ2</strain>
        <strain evidence="3">ID76 - delta_ftsZ1</strain>
        <strain evidence="4">ID77 - delta_ftsZ2</strain>
    </source>
</reference>
<accession>A0A8T5CGT2</accession>
<dbReference type="EMBL" id="JAERQV010000065">
    <property type="protein sequence ID" value="MBS8126373.1"/>
    <property type="molecule type" value="Genomic_DNA"/>
</dbReference>
<name>A0A8T5CGT2_HALVO</name>
<dbReference type="Proteomes" id="UP000678484">
    <property type="component" value="Unassembled WGS sequence"/>
</dbReference>
<dbReference type="RefSeq" id="WP_144064026.1">
    <property type="nucleotide sequence ID" value="NZ_JAERQU010000065.1"/>
</dbReference>
<dbReference type="Proteomes" id="UP000679789">
    <property type="component" value="Unassembled WGS sequence"/>
</dbReference>
<evidence type="ECO:0000313" key="3">
    <source>
        <dbReference type="EMBL" id="MBS8126373.1"/>
    </source>
</evidence>
<evidence type="ECO:0000313" key="4">
    <source>
        <dbReference type="EMBL" id="MBS8130241.1"/>
    </source>
</evidence>
<evidence type="ECO:0000313" key="6">
    <source>
        <dbReference type="Proteomes" id="UP000676028"/>
    </source>
</evidence>
<sequence>MEDSDDVSVISEFPDSGEMSIDTSTNGCTTDIEETTNWEYAAAISAEGENENITLGESEYKNIYIHDMFPDLPTDLLGGCSFSTGSYPSEPSPDSVTYSLNVADDKISLSEPVPWPDDDDNENDYDDLAAISIAIVGAFVAPWKSIALSGISLLLDTDLQDPITFDRDTSNGETFTWDYLLDASSGLDGFPDTREETGGIRASVRNEGLGSGDYTDISVDTSFTFRVPSLGGYCPCEGYVLVNETAESSFLELVEGE</sequence>
<evidence type="ECO:0000313" key="5">
    <source>
        <dbReference type="EMBL" id="MBS8134107.1"/>
    </source>
</evidence>
<proteinExistence type="predicted"/>
<dbReference type="EMBL" id="JAERQX010000065">
    <property type="protein sequence ID" value="MBS8134107.1"/>
    <property type="molecule type" value="Genomic_DNA"/>
</dbReference>
<evidence type="ECO:0000256" key="1">
    <source>
        <dbReference type="SAM" id="MobiDB-lite"/>
    </source>
</evidence>
<organism evidence="3 6">
    <name type="scientific">Haloferax volcanii</name>
    <name type="common">Halobacterium volcanii</name>
    <dbReference type="NCBI Taxonomy" id="2246"/>
    <lineage>
        <taxon>Archaea</taxon>
        <taxon>Methanobacteriati</taxon>
        <taxon>Methanobacteriota</taxon>
        <taxon>Stenosarchaea group</taxon>
        <taxon>Halobacteria</taxon>
        <taxon>Halobacteriales</taxon>
        <taxon>Haloferacaceae</taxon>
        <taxon>Haloferax</taxon>
    </lineage>
</organism>
<dbReference type="Proteomes" id="UP000676028">
    <property type="component" value="Unassembled WGS sequence"/>
</dbReference>
<dbReference type="EMBL" id="JAERQU010000065">
    <property type="protein sequence ID" value="MBS8121365.1"/>
    <property type="molecule type" value="Genomic_DNA"/>
</dbReference>